<sequence length="231" mass="25908">MSFEYDGMPQGDDWMDFITHAGMVDGKDGFERRLVDDLAAVGVRAFTVGRLKSAVRSVPPAIPVFIDWLNNLDSRVPGEETRHRSGLRTSLIMALDDPAAKGDRAAVDALFHQLDRRSPPLARPVQIWATEVLGRIATKDDYERVLALTRRADLEDGTRIALVRYLGRFRRAESRDIARSYLERPIVRQEAIHTLGKVGTSDDIDAIAAYANDDNPRVRRAVETALKKLRS</sequence>
<dbReference type="Proteomes" id="UP001178281">
    <property type="component" value="Unassembled WGS sequence"/>
</dbReference>
<proteinExistence type="predicted"/>
<dbReference type="Gene3D" id="1.25.10.10">
    <property type="entry name" value="Leucine-rich Repeat Variant"/>
    <property type="match status" value="1"/>
</dbReference>
<dbReference type="AlphaFoldDB" id="A0AA90N9G8"/>
<protein>
    <submittedName>
        <fullName evidence="1">HEAT repeat domain-containing protein</fullName>
    </submittedName>
</protein>
<dbReference type="InterPro" id="IPR011989">
    <property type="entry name" value="ARM-like"/>
</dbReference>
<organism evidence="1 2">
    <name type="scientific">Tsukamurella strandjordii</name>
    <dbReference type="NCBI Taxonomy" id="147577"/>
    <lineage>
        <taxon>Bacteria</taxon>
        <taxon>Bacillati</taxon>
        <taxon>Actinomycetota</taxon>
        <taxon>Actinomycetes</taxon>
        <taxon>Mycobacteriales</taxon>
        <taxon>Tsukamurellaceae</taxon>
        <taxon>Tsukamurella</taxon>
    </lineage>
</organism>
<gene>
    <name evidence="1" type="ORF">Q7X28_09345</name>
</gene>
<dbReference type="EMBL" id="JAUTIX010000003">
    <property type="protein sequence ID" value="MDP0398131.1"/>
    <property type="molecule type" value="Genomic_DNA"/>
</dbReference>
<dbReference type="SUPFAM" id="SSF48371">
    <property type="entry name" value="ARM repeat"/>
    <property type="match status" value="1"/>
</dbReference>
<evidence type="ECO:0000313" key="2">
    <source>
        <dbReference type="Proteomes" id="UP001178281"/>
    </source>
</evidence>
<keyword evidence="2" id="KW-1185">Reference proteome</keyword>
<name>A0AA90N9G8_9ACTN</name>
<comment type="caution">
    <text evidence="1">The sequence shown here is derived from an EMBL/GenBank/DDBJ whole genome shotgun (WGS) entry which is preliminary data.</text>
</comment>
<dbReference type="RefSeq" id="WP_305111094.1">
    <property type="nucleotide sequence ID" value="NZ_JAUTIX010000003.1"/>
</dbReference>
<evidence type="ECO:0000313" key="1">
    <source>
        <dbReference type="EMBL" id="MDP0398131.1"/>
    </source>
</evidence>
<reference evidence="1" key="1">
    <citation type="submission" date="2023-08" db="EMBL/GenBank/DDBJ databases">
        <title>The draft genome of Tsukamurella strandjordii strain 050030.</title>
        <authorList>
            <person name="Zhao F."/>
            <person name="Feng Y."/>
            <person name="Zong Z."/>
        </authorList>
    </citation>
    <scope>NUCLEOTIDE SEQUENCE</scope>
    <source>
        <strain evidence="1">050030</strain>
    </source>
</reference>
<dbReference type="Pfam" id="PF13646">
    <property type="entry name" value="HEAT_2"/>
    <property type="match status" value="1"/>
</dbReference>
<dbReference type="InterPro" id="IPR016024">
    <property type="entry name" value="ARM-type_fold"/>
</dbReference>
<accession>A0AA90N9G8</accession>